<feature type="region of interest" description="Disordered" evidence="1">
    <location>
        <begin position="102"/>
        <end position="137"/>
    </location>
</feature>
<gene>
    <name evidence="3" type="ORF">ABIE13_004143</name>
</gene>
<feature type="region of interest" description="Disordered" evidence="1">
    <location>
        <begin position="25"/>
        <end position="44"/>
    </location>
</feature>
<comment type="caution">
    <text evidence="3">The sequence shown here is derived from an EMBL/GenBank/DDBJ whole genome shotgun (WGS) entry which is preliminary data.</text>
</comment>
<keyword evidence="4" id="KW-1185">Reference proteome</keyword>
<feature type="compositionally biased region" description="Basic and acidic residues" evidence="1">
    <location>
        <begin position="107"/>
        <end position="119"/>
    </location>
</feature>
<feature type="chain" id="PRO_5046436155" evidence="2">
    <location>
        <begin position="22"/>
        <end position="137"/>
    </location>
</feature>
<organism evidence="3 4">
    <name type="scientific">Ottowia thiooxydans</name>
    <dbReference type="NCBI Taxonomy" id="219182"/>
    <lineage>
        <taxon>Bacteria</taxon>
        <taxon>Pseudomonadati</taxon>
        <taxon>Pseudomonadota</taxon>
        <taxon>Betaproteobacteria</taxon>
        <taxon>Burkholderiales</taxon>
        <taxon>Comamonadaceae</taxon>
        <taxon>Ottowia</taxon>
    </lineage>
</organism>
<feature type="signal peptide" evidence="2">
    <location>
        <begin position="1"/>
        <end position="21"/>
    </location>
</feature>
<evidence type="ECO:0000313" key="4">
    <source>
        <dbReference type="Proteomes" id="UP001549320"/>
    </source>
</evidence>
<name>A0ABV2QDD4_9BURK</name>
<dbReference type="RefSeq" id="WP_354446747.1">
    <property type="nucleotide sequence ID" value="NZ_JBEPSH010000008.1"/>
</dbReference>
<dbReference type="EMBL" id="JBEPSH010000008">
    <property type="protein sequence ID" value="MET4579020.1"/>
    <property type="molecule type" value="Genomic_DNA"/>
</dbReference>
<reference evidence="3 4" key="1">
    <citation type="submission" date="2024-06" db="EMBL/GenBank/DDBJ databases">
        <title>Sorghum-associated microbial communities from plants grown in Nebraska, USA.</title>
        <authorList>
            <person name="Schachtman D."/>
        </authorList>
    </citation>
    <scope>NUCLEOTIDE SEQUENCE [LARGE SCALE GENOMIC DNA]</scope>
    <source>
        <strain evidence="3 4">2709</strain>
    </source>
</reference>
<evidence type="ECO:0000256" key="2">
    <source>
        <dbReference type="SAM" id="SignalP"/>
    </source>
</evidence>
<evidence type="ECO:0000256" key="1">
    <source>
        <dbReference type="SAM" id="MobiDB-lite"/>
    </source>
</evidence>
<evidence type="ECO:0000313" key="3">
    <source>
        <dbReference type="EMBL" id="MET4579020.1"/>
    </source>
</evidence>
<accession>A0ABV2QDD4</accession>
<proteinExistence type="predicted"/>
<sequence length="137" mass="14688">MKKKILVLAALVGSMTFPALAQSDMTTSQTNLDPRAAAQERRAATAKGQLASVTADQARTNGLLRCANLPDFYKVDCEARVNGQGEVSGSVVGGGLIKESVTQVSPDELRNAPRIELKPQPETPMPSQPRSRRATQR</sequence>
<dbReference type="Proteomes" id="UP001549320">
    <property type="component" value="Unassembled WGS sequence"/>
</dbReference>
<keyword evidence="2" id="KW-0732">Signal</keyword>
<protein>
    <submittedName>
        <fullName evidence="3">Uncharacterized protein</fullName>
    </submittedName>
</protein>